<dbReference type="AlphaFoldDB" id="A0AAV3NL88"/>
<dbReference type="InterPro" id="IPR000477">
    <property type="entry name" value="RT_dom"/>
</dbReference>
<dbReference type="SUPFAM" id="SSF56672">
    <property type="entry name" value="DNA/RNA polymerases"/>
    <property type="match status" value="1"/>
</dbReference>
<dbReference type="EMBL" id="BAABME010015240">
    <property type="protein sequence ID" value="GAA0140129.1"/>
    <property type="molecule type" value="Genomic_DNA"/>
</dbReference>
<evidence type="ECO:0000259" key="1">
    <source>
        <dbReference type="PROSITE" id="PS50878"/>
    </source>
</evidence>
<evidence type="ECO:0000313" key="3">
    <source>
        <dbReference type="Proteomes" id="UP001454036"/>
    </source>
</evidence>
<proteinExistence type="predicted"/>
<name>A0AAV3NL88_LITER</name>
<evidence type="ECO:0000313" key="2">
    <source>
        <dbReference type="EMBL" id="GAA0140129.1"/>
    </source>
</evidence>
<dbReference type="InterPro" id="IPR043502">
    <property type="entry name" value="DNA/RNA_pol_sf"/>
</dbReference>
<sequence length="236" mass="26313">MEEDVRVAVFSMGGMKAPVPDGKVFRKFGYTHISLLPKVQSLELIAQFCPISLCNVVSKVISKCIANQLKQVLPSFISSTQSAFVDDRMITDNVLLAYKVHHVIKKKKVGQYGFFSLKLDMEKAYDRVEWGYLKNVMLTMGFPDKLVSLIMDFITTVSYSVLINGKRCGYFSPSRGLRQGDPLSPYLFILCTEGLIALINLAVARGEWNGIRIGRNGPMVSHLLFADDSIVCSSLD</sequence>
<keyword evidence="3" id="KW-1185">Reference proteome</keyword>
<feature type="domain" description="Reverse transcriptase" evidence="1">
    <location>
        <begin position="17"/>
        <end position="236"/>
    </location>
</feature>
<dbReference type="InterPro" id="IPR052343">
    <property type="entry name" value="Retrotransposon-Effector_Assoc"/>
</dbReference>
<dbReference type="PANTHER" id="PTHR46890">
    <property type="entry name" value="NON-LTR RETROLELEMENT REVERSE TRANSCRIPTASE-LIKE PROTEIN-RELATED"/>
    <property type="match status" value="1"/>
</dbReference>
<dbReference type="Proteomes" id="UP001454036">
    <property type="component" value="Unassembled WGS sequence"/>
</dbReference>
<organism evidence="2 3">
    <name type="scientific">Lithospermum erythrorhizon</name>
    <name type="common">Purple gromwell</name>
    <name type="synonym">Lithospermum officinale var. erythrorhizon</name>
    <dbReference type="NCBI Taxonomy" id="34254"/>
    <lineage>
        <taxon>Eukaryota</taxon>
        <taxon>Viridiplantae</taxon>
        <taxon>Streptophyta</taxon>
        <taxon>Embryophyta</taxon>
        <taxon>Tracheophyta</taxon>
        <taxon>Spermatophyta</taxon>
        <taxon>Magnoliopsida</taxon>
        <taxon>eudicotyledons</taxon>
        <taxon>Gunneridae</taxon>
        <taxon>Pentapetalae</taxon>
        <taxon>asterids</taxon>
        <taxon>lamiids</taxon>
        <taxon>Boraginales</taxon>
        <taxon>Boraginaceae</taxon>
        <taxon>Boraginoideae</taxon>
        <taxon>Lithospermeae</taxon>
        <taxon>Lithospermum</taxon>
    </lineage>
</organism>
<comment type="caution">
    <text evidence="2">The sequence shown here is derived from an EMBL/GenBank/DDBJ whole genome shotgun (WGS) entry which is preliminary data.</text>
</comment>
<accession>A0AAV3NL88</accession>
<dbReference type="PANTHER" id="PTHR46890:SF48">
    <property type="entry name" value="RNA-DIRECTED DNA POLYMERASE"/>
    <property type="match status" value="1"/>
</dbReference>
<reference evidence="2 3" key="1">
    <citation type="submission" date="2024-01" db="EMBL/GenBank/DDBJ databases">
        <title>The complete chloroplast genome sequence of Lithospermum erythrorhizon: insights into the phylogenetic relationship among Boraginaceae species and the maternal lineages of purple gromwells.</title>
        <authorList>
            <person name="Okada T."/>
            <person name="Watanabe K."/>
        </authorList>
    </citation>
    <scope>NUCLEOTIDE SEQUENCE [LARGE SCALE GENOMIC DNA]</scope>
</reference>
<protein>
    <recommendedName>
        <fullName evidence="1">Reverse transcriptase domain-containing protein</fullName>
    </recommendedName>
</protein>
<gene>
    <name evidence="2" type="ORF">LIER_35189</name>
</gene>
<dbReference type="PROSITE" id="PS50878">
    <property type="entry name" value="RT_POL"/>
    <property type="match status" value="1"/>
</dbReference>
<dbReference type="Pfam" id="PF00078">
    <property type="entry name" value="RVT_1"/>
    <property type="match status" value="1"/>
</dbReference>
<dbReference type="CDD" id="cd01650">
    <property type="entry name" value="RT_nLTR_like"/>
    <property type="match status" value="1"/>
</dbReference>